<evidence type="ECO:0000313" key="1">
    <source>
        <dbReference type="EMBL" id="MFC5666835.1"/>
    </source>
</evidence>
<protein>
    <submittedName>
        <fullName evidence="1">Uncharacterized protein</fullName>
    </submittedName>
</protein>
<reference evidence="2" key="1">
    <citation type="journal article" date="2019" name="Int. J. Syst. Evol. Microbiol.">
        <title>The Global Catalogue of Microorganisms (GCM) 10K type strain sequencing project: providing services to taxonomists for standard genome sequencing and annotation.</title>
        <authorList>
            <consortium name="The Broad Institute Genomics Platform"/>
            <consortium name="The Broad Institute Genome Sequencing Center for Infectious Disease"/>
            <person name="Wu L."/>
            <person name="Ma J."/>
        </authorList>
    </citation>
    <scope>NUCLEOTIDE SEQUENCE [LARGE SCALE GENOMIC DNA]</scope>
    <source>
        <strain evidence="2">CGMCC 4.1437</strain>
    </source>
</reference>
<accession>A0ABW0XFE6</accession>
<proteinExistence type="predicted"/>
<organism evidence="1 2">
    <name type="scientific">Kitasatospora misakiensis</name>
    <dbReference type="NCBI Taxonomy" id="67330"/>
    <lineage>
        <taxon>Bacteria</taxon>
        <taxon>Bacillati</taxon>
        <taxon>Actinomycetota</taxon>
        <taxon>Actinomycetes</taxon>
        <taxon>Kitasatosporales</taxon>
        <taxon>Streptomycetaceae</taxon>
        <taxon>Kitasatospora</taxon>
    </lineage>
</organism>
<comment type="caution">
    <text evidence="1">The sequence shown here is derived from an EMBL/GenBank/DDBJ whole genome shotgun (WGS) entry which is preliminary data.</text>
</comment>
<evidence type="ECO:0000313" key="2">
    <source>
        <dbReference type="Proteomes" id="UP001595975"/>
    </source>
</evidence>
<dbReference type="Proteomes" id="UP001595975">
    <property type="component" value="Unassembled WGS sequence"/>
</dbReference>
<name>A0ABW0XFE6_9ACTN</name>
<gene>
    <name evidence="1" type="ORF">ACFP3U_28195</name>
</gene>
<dbReference type="RefSeq" id="WP_380228527.1">
    <property type="nucleotide sequence ID" value="NZ_JBHSOF010000046.1"/>
</dbReference>
<sequence>MGQRETLHSDDGRHDESVANLRRAIHPLGDLPGVHLPQSWTSPWS</sequence>
<keyword evidence="2" id="KW-1185">Reference proteome</keyword>
<dbReference type="EMBL" id="JBHSOF010000046">
    <property type="protein sequence ID" value="MFC5666835.1"/>
    <property type="molecule type" value="Genomic_DNA"/>
</dbReference>